<dbReference type="KEGG" id="kak:Kalk_13350"/>
<dbReference type="InterPro" id="IPR004891">
    <property type="entry name" value="Mercury-R_MerC"/>
</dbReference>
<dbReference type="GO" id="GO:0015097">
    <property type="term" value="F:mercury ion transmembrane transporter activity"/>
    <property type="evidence" value="ECO:0007669"/>
    <property type="project" value="InterPro"/>
</dbReference>
<evidence type="ECO:0000256" key="1">
    <source>
        <dbReference type="SAM" id="Phobius"/>
    </source>
</evidence>
<feature type="transmembrane region" description="Helical" evidence="1">
    <location>
        <begin position="74"/>
        <end position="92"/>
    </location>
</feature>
<feature type="transmembrane region" description="Helical" evidence="1">
    <location>
        <begin position="45"/>
        <end position="62"/>
    </location>
</feature>
<dbReference type="OrthoDB" id="34373at2"/>
<keyword evidence="1" id="KW-0472">Membrane</keyword>
<proteinExistence type="predicted"/>
<gene>
    <name evidence="2" type="ORF">Kalk_13350</name>
</gene>
<evidence type="ECO:0000313" key="3">
    <source>
        <dbReference type="Proteomes" id="UP000235116"/>
    </source>
</evidence>
<dbReference type="AlphaFoldDB" id="A0A2K9LLW6"/>
<evidence type="ECO:0000313" key="2">
    <source>
        <dbReference type="EMBL" id="AUM13349.1"/>
    </source>
</evidence>
<keyword evidence="1" id="KW-1133">Transmembrane helix</keyword>
<organism evidence="2 3">
    <name type="scientific">Ketobacter alkanivorans</name>
    <dbReference type="NCBI Taxonomy" id="1917421"/>
    <lineage>
        <taxon>Bacteria</taxon>
        <taxon>Pseudomonadati</taxon>
        <taxon>Pseudomonadota</taxon>
        <taxon>Gammaproteobacteria</taxon>
        <taxon>Pseudomonadales</taxon>
        <taxon>Ketobacteraceae</taxon>
        <taxon>Ketobacter</taxon>
    </lineage>
</organism>
<dbReference type="Pfam" id="PF03203">
    <property type="entry name" value="MerC"/>
    <property type="match status" value="1"/>
</dbReference>
<dbReference type="Proteomes" id="UP000235116">
    <property type="component" value="Chromosome"/>
</dbReference>
<keyword evidence="3" id="KW-1185">Reference proteome</keyword>
<dbReference type="GO" id="GO:0016020">
    <property type="term" value="C:membrane"/>
    <property type="evidence" value="ECO:0007669"/>
    <property type="project" value="InterPro"/>
</dbReference>
<name>A0A2K9LLW6_9GAMM</name>
<evidence type="ECO:0008006" key="4">
    <source>
        <dbReference type="Google" id="ProtNLM"/>
    </source>
</evidence>
<keyword evidence="1" id="KW-0812">Transmembrane</keyword>
<feature type="transmembrane region" description="Helical" evidence="1">
    <location>
        <begin position="12"/>
        <end position="33"/>
    </location>
</feature>
<reference evidence="3" key="1">
    <citation type="submission" date="2017-08" db="EMBL/GenBank/DDBJ databases">
        <title>Direct submision.</title>
        <authorList>
            <person name="Kim S.-J."/>
            <person name="Rhee S.-K."/>
        </authorList>
    </citation>
    <scope>NUCLEOTIDE SEQUENCE [LARGE SCALE GENOMIC DNA]</scope>
    <source>
        <strain evidence="3">GI5</strain>
    </source>
</reference>
<protein>
    <recommendedName>
        <fullName evidence="4">MerC mercury resistance protein</fullName>
    </recommendedName>
</protein>
<sequence length="142" mass="15622">MRSGQSIMDKFAIGLSLACAIHCIVLPVLLVMLPSLAALQLDDEAFHIWMVAAVLPSSIYALSMGCKQHKRYRLLFIGLIGLMLLVLALALGEERIGEMGEKKLTVIGSGFIAVGHWLNYRFCHEQNYSDCECPENAQSGPQ</sequence>
<accession>A0A2K9LLW6</accession>
<dbReference type="EMBL" id="CP022684">
    <property type="protein sequence ID" value="AUM13349.1"/>
    <property type="molecule type" value="Genomic_DNA"/>
</dbReference>